<protein>
    <recommendedName>
        <fullName evidence="1">DUF5641 domain-containing protein</fullName>
    </recommendedName>
</protein>
<keyword evidence="3" id="KW-1185">Reference proteome</keyword>
<dbReference type="PANTHER" id="PTHR47331:SF5">
    <property type="entry name" value="RIBONUCLEASE H"/>
    <property type="match status" value="1"/>
</dbReference>
<dbReference type="OrthoDB" id="5868911at2759"/>
<evidence type="ECO:0000313" key="2">
    <source>
        <dbReference type="EMBL" id="KRZ52279.1"/>
    </source>
</evidence>
<comment type="caution">
    <text evidence="2">The sequence shown here is derived from an EMBL/GenBank/DDBJ whole genome shotgun (WGS) entry which is preliminary data.</text>
</comment>
<dbReference type="InterPro" id="IPR040676">
    <property type="entry name" value="DUF5641"/>
</dbReference>
<name>A0A0V1KYT8_9BILA</name>
<feature type="domain" description="DUF5641" evidence="1">
    <location>
        <begin position="8"/>
        <end position="88"/>
    </location>
</feature>
<dbReference type="AlphaFoldDB" id="A0A0V1KYT8"/>
<dbReference type="Pfam" id="PF18701">
    <property type="entry name" value="DUF5641"/>
    <property type="match status" value="1"/>
</dbReference>
<proteinExistence type="predicted"/>
<dbReference type="PANTHER" id="PTHR47331">
    <property type="entry name" value="PHD-TYPE DOMAIN-CONTAINING PROTEIN"/>
    <property type="match status" value="1"/>
</dbReference>
<reference evidence="2 3" key="1">
    <citation type="submission" date="2015-05" db="EMBL/GenBank/DDBJ databases">
        <title>Evolution of Trichinella species and genotypes.</title>
        <authorList>
            <person name="Korhonen P.K."/>
            <person name="Edoardo P."/>
            <person name="Giuseppe L.R."/>
            <person name="Gasser R.B."/>
        </authorList>
    </citation>
    <scope>NUCLEOTIDE SEQUENCE [LARGE SCALE GENOMIC DNA]</scope>
    <source>
        <strain evidence="2">ISS10</strain>
    </source>
</reference>
<evidence type="ECO:0000259" key="1">
    <source>
        <dbReference type="Pfam" id="PF18701"/>
    </source>
</evidence>
<dbReference type="EMBL" id="JYDW01000198">
    <property type="protein sequence ID" value="KRZ52279.1"/>
    <property type="molecule type" value="Genomic_DNA"/>
</dbReference>
<accession>A0A0V1KYT8</accession>
<gene>
    <name evidence="2" type="ORF">T02_14930</name>
</gene>
<dbReference type="STRING" id="6335.A0A0V1KYT8"/>
<dbReference type="Proteomes" id="UP000054721">
    <property type="component" value="Unassembled WGS sequence"/>
</dbReference>
<organism evidence="2 3">
    <name type="scientific">Trichinella nativa</name>
    <dbReference type="NCBI Taxonomy" id="6335"/>
    <lineage>
        <taxon>Eukaryota</taxon>
        <taxon>Metazoa</taxon>
        <taxon>Ecdysozoa</taxon>
        <taxon>Nematoda</taxon>
        <taxon>Enoplea</taxon>
        <taxon>Dorylaimia</taxon>
        <taxon>Trichinellida</taxon>
        <taxon>Trichinellidae</taxon>
        <taxon>Trichinella</taxon>
    </lineage>
</organism>
<evidence type="ECO:0000313" key="3">
    <source>
        <dbReference type="Proteomes" id="UP000054721"/>
    </source>
</evidence>
<sequence>MNTSSLRKRWRHQQLLMKHPWNRWLEEYLETLTSRGKWSKIGRQPEKGELVFLVEEGVPRNRCNLGVITEPLTESDRVARSVKVRIARPSRSLILLEPTSVR</sequence>